<evidence type="ECO:0000256" key="1">
    <source>
        <dbReference type="ARBA" id="ARBA00004567"/>
    </source>
</evidence>
<evidence type="ECO:0000256" key="3">
    <source>
        <dbReference type="ARBA" id="ARBA00022448"/>
    </source>
</evidence>
<protein>
    <recommendedName>
        <fullName evidence="9">mRNA export factor GLE1</fullName>
    </recommendedName>
    <alternativeName>
        <fullName evidence="10">Nucleoporin GLE1</fullName>
    </alternativeName>
</protein>
<comment type="caution">
    <text evidence="12">The sequence shown here is derived from an EMBL/GenBank/DDBJ whole genome shotgun (WGS) entry which is preliminary data.</text>
</comment>
<dbReference type="Gramene" id="OE9A057033T1">
    <property type="protein sequence ID" value="OE9A057033C1"/>
    <property type="gene ID" value="OE9A057033"/>
</dbReference>
<dbReference type="GO" id="GO:0015031">
    <property type="term" value="P:protein transport"/>
    <property type="evidence" value="ECO:0007669"/>
    <property type="project" value="UniProtKB-KW"/>
</dbReference>
<dbReference type="AlphaFoldDB" id="A0A8S0TL79"/>
<dbReference type="Gene3D" id="1.25.40.510">
    <property type="entry name" value="GLE1-like"/>
    <property type="match status" value="1"/>
</dbReference>
<keyword evidence="7" id="KW-0906">Nuclear pore complex</keyword>
<dbReference type="GO" id="GO:0044614">
    <property type="term" value="C:nuclear pore cytoplasmic filaments"/>
    <property type="evidence" value="ECO:0007669"/>
    <property type="project" value="TreeGrafter"/>
</dbReference>
<evidence type="ECO:0000256" key="4">
    <source>
        <dbReference type="ARBA" id="ARBA00022816"/>
    </source>
</evidence>
<proteinExistence type="inferred from homology"/>
<keyword evidence="5" id="KW-0653">Protein transport</keyword>
<keyword evidence="8" id="KW-0539">Nucleus</keyword>
<dbReference type="GO" id="GO:0031369">
    <property type="term" value="F:translation initiation factor binding"/>
    <property type="evidence" value="ECO:0007669"/>
    <property type="project" value="TreeGrafter"/>
</dbReference>
<evidence type="ECO:0000313" key="12">
    <source>
        <dbReference type="EMBL" id="CAA3006097.1"/>
    </source>
</evidence>
<dbReference type="PANTHER" id="PTHR12960">
    <property type="entry name" value="GLE-1-RELATED"/>
    <property type="match status" value="1"/>
</dbReference>
<keyword evidence="6" id="KW-0811">Translocation</keyword>
<evidence type="ECO:0000256" key="11">
    <source>
        <dbReference type="SAM" id="Coils"/>
    </source>
</evidence>
<accession>A0A8S0TL79</accession>
<sequence>MVHPISADPKMLLADFNFCKRVQFSDDSEEKLPLGIPCLMNKVGLVEGALPTFLLIASLNVPKGMWHFSIFNLKEKNLLTIMLCCCSAEALDSHLTAVQRDHEHRSQIEERRIRDDAVREEVKRKEKLMQARLKAEIDEKAKKALEAEERAAQEAAMKITVETKTDSATMTVVDSKETVGQSAVAGNDFKKEVQLSAARNALELEERRLLTYKEYLQKMRTKADALVKLINSPECPQSISILMFAEKVVSQSANPQKSFSGIAFAYSRFIVLIPLAPDILLAELNRACIYTVPKHISYFAARFKTKDAYYKVIGYEEKDGKIDSTDSYVERLTSYMKLYGALVQTEVNGFQNLHGLREGWAWLARFLNALRANLYTAVALQSFLEMAGFALYRRYRTQFEKLLNIIARDFLNSLKEGDPELNAKLNKVIVNIRHYMESKKFKEEPDELQLKSHLDSSSYF</sequence>
<keyword evidence="11" id="KW-0175">Coiled coil</keyword>
<dbReference type="Proteomes" id="UP000594638">
    <property type="component" value="Unassembled WGS sequence"/>
</dbReference>
<keyword evidence="13" id="KW-1185">Reference proteome</keyword>
<dbReference type="InterPro" id="IPR012476">
    <property type="entry name" value="GLE1"/>
</dbReference>
<keyword evidence="3" id="KW-0813">Transport</keyword>
<evidence type="ECO:0000256" key="8">
    <source>
        <dbReference type="ARBA" id="ARBA00023242"/>
    </source>
</evidence>
<dbReference type="PANTHER" id="PTHR12960:SF0">
    <property type="entry name" value="MRNA EXPORT FACTOR GLE1"/>
    <property type="match status" value="1"/>
</dbReference>
<dbReference type="EMBL" id="CACTIH010007257">
    <property type="protein sequence ID" value="CAA3006097.1"/>
    <property type="molecule type" value="Genomic_DNA"/>
</dbReference>
<dbReference type="GO" id="GO:0000822">
    <property type="term" value="F:inositol hexakisphosphate binding"/>
    <property type="evidence" value="ECO:0007669"/>
    <property type="project" value="TreeGrafter"/>
</dbReference>
<keyword evidence="4" id="KW-0509">mRNA transport</keyword>
<evidence type="ECO:0000256" key="10">
    <source>
        <dbReference type="ARBA" id="ARBA00029983"/>
    </source>
</evidence>
<dbReference type="GO" id="GO:0016973">
    <property type="term" value="P:poly(A)+ mRNA export from nucleus"/>
    <property type="evidence" value="ECO:0007669"/>
    <property type="project" value="InterPro"/>
</dbReference>
<dbReference type="OrthoDB" id="420884at2759"/>
<feature type="coiled-coil region" evidence="11">
    <location>
        <begin position="128"/>
        <end position="155"/>
    </location>
</feature>
<organism evidence="12 13">
    <name type="scientific">Olea europaea subsp. europaea</name>
    <dbReference type="NCBI Taxonomy" id="158383"/>
    <lineage>
        <taxon>Eukaryota</taxon>
        <taxon>Viridiplantae</taxon>
        <taxon>Streptophyta</taxon>
        <taxon>Embryophyta</taxon>
        <taxon>Tracheophyta</taxon>
        <taxon>Spermatophyta</taxon>
        <taxon>Magnoliopsida</taxon>
        <taxon>eudicotyledons</taxon>
        <taxon>Gunneridae</taxon>
        <taxon>Pentapetalae</taxon>
        <taxon>asterids</taxon>
        <taxon>lamiids</taxon>
        <taxon>Lamiales</taxon>
        <taxon>Oleaceae</taxon>
        <taxon>Oleeae</taxon>
        <taxon>Olea</taxon>
    </lineage>
</organism>
<dbReference type="Pfam" id="PF07817">
    <property type="entry name" value="GLE1"/>
    <property type="match status" value="1"/>
</dbReference>
<evidence type="ECO:0000256" key="9">
    <source>
        <dbReference type="ARBA" id="ARBA00026227"/>
    </source>
</evidence>
<evidence type="ECO:0000256" key="7">
    <source>
        <dbReference type="ARBA" id="ARBA00023132"/>
    </source>
</evidence>
<gene>
    <name evidence="12" type="ORF">OLEA9_A057033</name>
</gene>
<evidence type="ECO:0000256" key="6">
    <source>
        <dbReference type="ARBA" id="ARBA00023010"/>
    </source>
</evidence>
<dbReference type="GO" id="GO:0005737">
    <property type="term" value="C:cytoplasm"/>
    <property type="evidence" value="ECO:0007669"/>
    <property type="project" value="TreeGrafter"/>
</dbReference>
<evidence type="ECO:0000256" key="2">
    <source>
        <dbReference type="ARBA" id="ARBA00011056"/>
    </source>
</evidence>
<evidence type="ECO:0000256" key="5">
    <source>
        <dbReference type="ARBA" id="ARBA00022927"/>
    </source>
</evidence>
<comment type="similarity">
    <text evidence="2">Belongs to the GLE1 family.</text>
</comment>
<name>A0A8S0TL79_OLEEU</name>
<evidence type="ECO:0000313" key="13">
    <source>
        <dbReference type="Proteomes" id="UP000594638"/>
    </source>
</evidence>
<reference evidence="12 13" key="1">
    <citation type="submission" date="2019-12" db="EMBL/GenBank/DDBJ databases">
        <authorList>
            <person name="Alioto T."/>
            <person name="Alioto T."/>
            <person name="Gomez Garrido J."/>
        </authorList>
    </citation>
    <scope>NUCLEOTIDE SEQUENCE [LARGE SCALE GENOMIC DNA]</scope>
</reference>
<dbReference type="InterPro" id="IPR038506">
    <property type="entry name" value="GLE1-like_sf"/>
</dbReference>
<dbReference type="GO" id="GO:0005543">
    <property type="term" value="F:phospholipid binding"/>
    <property type="evidence" value="ECO:0007669"/>
    <property type="project" value="TreeGrafter"/>
</dbReference>
<comment type="subcellular location">
    <subcellularLocation>
        <location evidence="1">Nucleus</location>
        <location evidence="1">Nuclear pore complex</location>
    </subcellularLocation>
</comment>